<sequence>MPQPYRMTSELLFHNTVRESPTVFAMFYQRGEATTRAFRTLWELLCSEHSSSSTTFIEVDKDDFPDLNKELGVPNHTILTFLAFRNKHLKDVIEGVDSRELERFVDRNKQSTTRRPATPPRTHREVDLKKSRPRRNRARSPARVVVDSPRRHRSPAPRRVPVYHAQAEASRRRCRSSPDLVPLNYGSPNFEGSNANRSYPVGIRYTEDHGSHRISQPAHLEYTGQDGRRRRAHDVRLQKGPDDRPEVAFLDWSGSLAVERTVGR</sequence>
<dbReference type="SUPFAM" id="SSF52833">
    <property type="entry name" value="Thioredoxin-like"/>
    <property type="match status" value="1"/>
</dbReference>
<dbReference type="AlphaFoldDB" id="A0AAN7T2M4"/>
<reference evidence="2 3" key="1">
    <citation type="submission" date="2023-08" db="EMBL/GenBank/DDBJ databases">
        <title>Black Yeasts Isolated from many extreme environments.</title>
        <authorList>
            <person name="Coleine C."/>
            <person name="Stajich J.E."/>
            <person name="Selbmann L."/>
        </authorList>
    </citation>
    <scope>NUCLEOTIDE SEQUENCE [LARGE SCALE GENOMIC DNA]</scope>
    <source>
        <strain evidence="2 3">CCFEE 5910</strain>
    </source>
</reference>
<dbReference type="Gene3D" id="3.40.30.10">
    <property type="entry name" value="Glutaredoxin"/>
    <property type="match status" value="1"/>
</dbReference>
<accession>A0AAN7T2M4</accession>
<gene>
    <name evidence="2" type="ORF">LTR05_002684</name>
</gene>
<feature type="compositionally biased region" description="Basic residues" evidence="1">
    <location>
        <begin position="131"/>
        <end position="140"/>
    </location>
</feature>
<keyword evidence="3" id="KW-1185">Reference proteome</keyword>
<evidence type="ECO:0000313" key="3">
    <source>
        <dbReference type="Proteomes" id="UP001309876"/>
    </source>
</evidence>
<protein>
    <submittedName>
        <fullName evidence="2">Uncharacterized protein</fullName>
    </submittedName>
</protein>
<dbReference type="Proteomes" id="UP001309876">
    <property type="component" value="Unassembled WGS sequence"/>
</dbReference>
<feature type="region of interest" description="Disordered" evidence="1">
    <location>
        <begin position="104"/>
        <end position="158"/>
    </location>
</feature>
<name>A0AAN7T2M4_9EURO</name>
<dbReference type="InterPro" id="IPR036249">
    <property type="entry name" value="Thioredoxin-like_sf"/>
</dbReference>
<organism evidence="2 3">
    <name type="scientific">Lithohypha guttulata</name>
    <dbReference type="NCBI Taxonomy" id="1690604"/>
    <lineage>
        <taxon>Eukaryota</taxon>
        <taxon>Fungi</taxon>
        <taxon>Dikarya</taxon>
        <taxon>Ascomycota</taxon>
        <taxon>Pezizomycotina</taxon>
        <taxon>Eurotiomycetes</taxon>
        <taxon>Chaetothyriomycetidae</taxon>
        <taxon>Chaetothyriales</taxon>
        <taxon>Trichomeriaceae</taxon>
        <taxon>Lithohypha</taxon>
    </lineage>
</organism>
<comment type="caution">
    <text evidence="2">The sequence shown here is derived from an EMBL/GenBank/DDBJ whole genome shotgun (WGS) entry which is preliminary data.</text>
</comment>
<dbReference type="CDD" id="cd02947">
    <property type="entry name" value="TRX_family"/>
    <property type="match status" value="1"/>
</dbReference>
<evidence type="ECO:0000256" key="1">
    <source>
        <dbReference type="SAM" id="MobiDB-lite"/>
    </source>
</evidence>
<evidence type="ECO:0000313" key="2">
    <source>
        <dbReference type="EMBL" id="KAK5088466.1"/>
    </source>
</evidence>
<dbReference type="EMBL" id="JAVRRJ010000002">
    <property type="protein sequence ID" value="KAK5088466.1"/>
    <property type="molecule type" value="Genomic_DNA"/>
</dbReference>
<proteinExistence type="predicted"/>